<evidence type="ECO:0000313" key="3">
    <source>
        <dbReference type="Proteomes" id="UP001196413"/>
    </source>
</evidence>
<dbReference type="PROSITE" id="PS51257">
    <property type="entry name" value="PROKAR_LIPOPROTEIN"/>
    <property type="match status" value="1"/>
</dbReference>
<evidence type="ECO:0000313" key="2">
    <source>
        <dbReference type="EMBL" id="KAJ1364487.1"/>
    </source>
</evidence>
<protein>
    <submittedName>
        <fullName evidence="2">Uncharacterized protein</fullName>
    </submittedName>
</protein>
<accession>A0AAD5MTS1</accession>
<feature type="signal peptide" evidence="1">
    <location>
        <begin position="1"/>
        <end position="21"/>
    </location>
</feature>
<sequence>MTRLLSDLLMILVIAITTVLGCGVTPAGQASTRRFTVTGFALPVSMVYAIEPEILVKVPGVAVNMEAANAFLTRLVMQTVFDVLERQGRSAGLPDAIILAILDQVTIQISYDPLGCKSVEDDKALARGSEFLIS</sequence>
<feature type="chain" id="PRO_5041972943" evidence="1">
    <location>
        <begin position="22"/>
        <end position="134"/>
    </location>
</feature>
<dbReference type="Proteomes" id="UP001196413">
    <property type="component" value="Unassembled WGS sequence"/>
</dbReference>
<reference evidence="2" key="1">
    <citation type="submission" date="2021-06" db="EMBL/GenBank/DDBJ databases">
        <title>Parelaphostrongylus tenuis whole genome reference sequence.</title>
        <authorList>
            <person name="Garwood T.J."/>
            <person name="Larsen P.A."/>
            <person name="Fountain-Jones N.M."/>
            <person name="Garbe J.R."/>
            <person name="Macchietto M.G."/>
            <person name="Kania S.A."/>
            <person name="Gerhold R.W."/>
            <person name="Richards J.E."/>
            <person name="Wolf T.M."/>
        </authorList>
    </citation>
    <scope>NUCLEOTIDE SEQUENCE</scope>
    <source>
        <strain evidence="2">MNPRO001-30</strain>
        <tissue evidence="2">Meninges</tissue>
    </source>
</reference>
<evidence type="ECO:0000256" key="1">
    <source>
        <dbReference type="SAM" id="SignalP"/>
    </source>
</evidence>
<keyword evidence="1" id="KW-0732">Signal</keyword>
<dbReference type="EMBL" id="JAHQIW010004986">
    <property type="protein sequence ID" value="KAJ1364487.1"/>
    <property type="molecule type" value="Genomic_DNA"/>
</dbReference>
<gene>
    <name evidence="2" type="ORF">KIN20_024591</name>
</gene>
<proteinExistence type="predicted"/>
<keyword evidence="3" id="KW-1185">Reference proteome</keyword>
<organism evidence="2 3">
    <name type="scientific">Parelaphostrongylus tenuis</name>
    <name type="common">Meningeal worm</name>
    <dbReference type="NCBI Taxonomy" id="148309"/>
    <lineage>
        <taxon>Eukaryota</taxon>
        <taxon>Metazoa</taxon>
        <taxon>Ecdysozoa</taxon>
        <taxon>Nematoda</taxon>
        <taxon>Chromadorea</taxon>
        <taxon>Rhabditida</taxon>
        <taxon>Rhabditina</taxon>
        <taxon>Rhabditomorpha</taxon>
        <taxon>Strongyloidea</taxon>
        <taxon>Metastrongylidae</taxon>
        <taxon>Parelaphostrongylus</taxon>
    </lineage>
</organism>
<dbReference type="AlphaFoldDB" id="A0AAD5MTS1"/>
<comment type="caution">
    <text evidence="2">The sequence shown here is derived from an EMBL/GenBank/DDBJ whole genome shotgun (WGS) entry which is preliminary data.</text>
</comment>
<name>A0AAD5MTS1_PARTN</name>